<feature type="transmembrane region" description="Helical" evidence="1">
    <location>
        <begin position="122"/>
        <end position="146"/>
    </location>
</feature>
<keyword evidence="3" id="KW-0378">Hydrolase</keyword>
<dbReference type="GO" id="GO:0004175">
    <property type="term" value="F:endopeptidase activity"/>
    <property type="evidence" value="ECO:0007669"/>
    <property type="project" value="UniProtKB-ARBA"/>
</dbReference>
<organism evidence="3 4">
    <name type="scientific">Galactobacter caseinivorans</name>
    <dbReference type="NCBI Taxonomy" id="2676123"/>
    <lineage>
        <taxon>Bacteria</taxon>
        <taxon>Bacillati</taxon>
        <taxon>Actinomycetota</taxon>
        <taxon>Actinomycetes</taxon>
        <taxon>Micrococcales</taxon>
        <taxon>Micrococcaceae</taxon>
        <taxon>Galactobacter</taxon>
    </lineage>
</organism>
<keyword evidence="1" id="KW-0472">Membrane</keyword>
<dbReference type="GO" id="GO:0006508">
    <property type="term" value="P:proteolysis"/>
    <property type="evidence" value="ECO:0007669"/>
    <property type="project" value="UniProtKB-KW"/>
</dbReference>
<evidence type="ECO:0000259" key="2">
    <source>
        <dbReference type="Pfam" id="PF02517"/>
    </source>
</evidence>
<dbReference type="InterPro" id="IPR003675">
    <property type="entry name" value="Rce1/LyrA-like_dom"/>
</dbReference>
<accession>A0A496PJ27</accession>
<feature type="domain" description="CAAX prenyl protease 2/Lysostaphin resistance protein A-like" evidence="2">
    <location>
        <begin position="169"/>
        <end position="263"/>
    </location>
</feature>
<keyword evidence="4" id="KW-1185">Reference proteome</keyword>
<dbReference type="EMBL" id="QQXL01000004">
    <property type="protein sequence ID" value="RKW70501.1"/>
    <property type="molecule type" value="Genomic_DNA"/>
</dbReference>
<dbReference type="PANTHER" id="PTHR36435">
    <property type="entry name" value="SLR1288 PROTEIN"/>
    <property type="match status" value="1"/>
</dbReference>
<evidence type="ECO:0000313" key="4">
    <source>
        <dbReference type="Proteomes" id="UP000273119"/>
    </source>
</evidence>
<comment type="caution">
    <text evidence="3">The sequence shown here is derived from an EMBL/GenBank/DDBJ whole genome shotgun (WGS) entry which is preliminary data.</text>
</comment>
<dbReference type="InterPro" id="IPR052710">
    <property type="entry name" value="CAAX_protease"/>
</dbReference>
<feature type="transmembrane region" description="Helical" evidence="1">
    <location>
        <begin position="252"/>
        <end position="272"/>
    </location>
</feature>
<name>A0A496PJ27_9MICC</name>
<proteinExistence type="predicted"/>
<evidence type="ECO:0000256" key="1">
    <source>
        <dbReference type="SAM" id="Phobius"/>
    </source>
</evidence>
<feature type="transmembrane region" description="Helical" evidence="1">
    <location>
        <begin position="166"/>
        <end position="188"/>
    </location>
</feature>
<reference evidence="3 4" key="1">
    <citation type="submission" date="2018-07" db="EMBL/GenBank/DDBJ databases">
        <title>Arthrobacter sp. nov., isolated from raw cow's milk with high bacterial count.</title>
        <authorList>
            <person name="Hahne J."/>
            <person name="Isele D."/>
            <person name="Lipski A."/>
        </authorList>
    </citation>
    <scope>NUCLEOTIDE SEQUENCE [LARGE SCALE GENOMIC DNA]</scope>
    <source>
        <strain evidence="3 4">JZ R-183</strain>
    </source>
</reference>
<keyword evidence="3" id="KW-0482">Metalloprotease</keyword>
<keyword evidence="3" id="KW-0645">Protease</keyword>
<dbReference type="GO" id="GO:0008237">
    <property type="term" value="F:metallopeptidase activity"/>
    <property type="evidence" value="ECO:0007669"/>
    <property type="project" value="UniProtKB-KW"/>
</dbReference>
<dbReference type="GO" id="GO:0080120">
    <property type="term" value="P:CAAX-box protein maturation"/>
    <property type="evidence" value="ECO:0007669"/>
    <property type="project" value="UniProtKB-ARBA"/>
</dbReference>
<keyword evidence="1" id="KW-1133">Transmembrane helix</keyword>
<keyword evidence="1" id="KW-0812">Transmembrane</keyword>
<evidence type="ECO:0000313" key="3">
    <source>
        <dbReference type="EMBL" id="RKW70501.1"/>
    </source>
</evidence>
<dbReference type="Pfam" id="PF02517">
    <property type="entry name" value="Rce1-like"/>
    <property type="match status" value="1"/>
</dbReference>
<feature type="transmembrane region" description="Helical" evidence="1">
    <location>
        <begin position="226"/>
        <end position="245"/>
    </location>
</feature>
<protein>
    <submittedName>
        <fullName evidence="3">CPBP family intramembrane metalloprotease</fullName>
    </submittedName>
</protein>
<dbReference type="Proteomes" id="UP000273119">
    <property type="component" value="Unassembled WGS sequence"/>
</dbReference>
<feature type="transmembrane region" description="Helical" evidence="1">
    <location>
        <begin position="41"/>
        <end position="62"/>
    </location>
</feature>
<dbReference type="AlphaFoldDB" id="A0A496PJ27"/>
<gene>
    <name evidence="3" type="ORF">DWQ67_08495</name>
</gene>
<feature type="transmembrane region" description="Helical" evidence="1">
    <location>
        <begin position="82"/>
        <end position="101"/>
    </location>
</feature>
<sequence>MDPMSYPAHFAPTPYPPAMPAPRKRPRHPEAKLGRFSVMDWVTFAFYVGLMFVLPLALTALLGDAAAEAEAAAADEDQFSSFVVNFGMYAILVTLTLFALGRELWRSFKTFLWYPWAKFCGLPAAWFATIIATAVLVALAAAASGVGLDGVNQSQNQDAATAMMQAIPWPLMVLMVGLMGPLVEEYIFRHLLVGKLSRWINPWVLVVLSALVFMSLHFIGKEWPTLMTGLPYLLMGISFGAGYVLSGKSIAYSYCMHAFSNCMALLLTYTTAGA</sequence>
<dbReference type="PANTHER" id="PTHR36435:SF1">
    <property type="entry name" value="CAAX AMINO TERMINAL PROTEASE FAMILY PROTEIN"/>
    <property type="match status" value="1"/>
</dbReference>
<feature type="transmembrane region" description="Helical" evidence="1">
    <location>
        <begin position="200"/>
        <end position="220"/>
    </location>
</feature>